<reference evidence="1" key="1">
    <citation type="journal article" date="2020" name="mSystems">
        <title>Genome- and Community-Level Interaction Insights into Carbon Utilization and Element Cycling Functions of Hydrothermarchaeota in Hydrothermal Sediment.</title>
        <authorList>
            <person name="Zhou Z."/>
            <person name="Liu Y."/>
            <person name="Xu W."/>
            <person name="Pan J."/>
            <person name="Luo Z.H."/>
            <person name="Li M."/>
        </authorList>
    </citation>
    <scope>NUCLEOTIDE SEQUENCE [LARGE SCALE GENOMIC DNA]</scope>
    <source>
        <strain evidence="1">HyVt-237</strain>
    </source>
</reference>
<feature type="non-terminal residue" evidence="1">
    <location>
        <position position="291"/>
    </location>
</feature>
<organism evidence="1">
    <name type="scientific">candidate division WOR-3 bacterium</name>
    <dbReference type="NCBI Taxonomy" id="2052148"/>
    <lineage>
        <taxon>Bacteria</taxon>
        <taxon>Bacteria division WOR-3</taxon>
    </lineage>
</organism>
<dbReference type="PROSITE" id="PS51257">
    <property type="entry name" value="PROKAR_LIPOPROTEIN"/>
    <property type="match status" value="1"/>
</dbReference>
<dbReference type="Proteomes" id="UP000885931">
    <property type="component" value="Unassembled WGS sequence"/>
</dbReference>
<dbReference type="AlphaFoldDB" id="A0A7C1BGG6"/>
<sequence length="291" mass="30828">MKKIWKYAGIGALIAIVAIVSCTKEETPSGGGGTQGLSVVALVNAQQALVYVGNGPSAYTGALVIINNDTLEYSPVAKAYYSANVKYQKGTKYVLYVDADTLGTLIDSLTAPANLEGVHVTSPQNGAQLPKNQAITVTWAYDGSNEDGYAGISFGYENEDTSRYFTDPPLAGTNTSDVVPASVVDKDGYAWVYAWAGVYRQYDNLASPDPYYGDRSGFYVGIESDDVDLVIGEGGGGGGGVGEWSGSWTGTIYTSYTPPDSLVVTDGAFDGYFDEYQSGDTTYLTGTMSIW</sequence>
<name>A0A7C1BGG6_UNCW3</name>
<gene>
    <name evidence="1" type="ORF">ENG67_02050</name>
</gene>
<proteinExistence type="predicted"/>
<protein>
    <submittedName>
        <fullName evidence="1">Uncharacterized protein</fullName>
    </submittedName>
</protein>
<dbReference type="EMBL" id="DRBW01000075">
    <property type="protein sequence ID" value="HDM89972.1"/>
    <property type="molecule type" value="Genomic_DNA"/>
</dbReference>
<evidence type="ECO:0000313" key="1">
    <source>
        <dbReference type="EMBL" id="HDM89972.1"/>
    </source>
</evidence>
<comment type="caution">
    <text evidence="1">The sequence shown here is derived from an EMBL/GenBank/DDBJ whole genome shotgun (WGS) entry which is preliminary data.</text>
</comment>
<accession>A0A7C1BGG6</accession>